<feature type="region of interest" description="Disordered" evidence="1">
    <location>
        <begin position="87"/>
        <end position="110"/>
    </location>
</feature>
<evidence type="ECO:0000256" key="1">
    <source>
        <dbReference type="SAM" id="MobiDB-lite"/>
    </source>
</evidence>
<dbReference type="EMBL" id="KI925458">
    <property type="protein sequence ID" value="ETW81889.1"/>
    <property type="molecule type" value="Genomic_DNA"/>
</dbReference>
<evidence type="ECO:0000313" key="3">
    <source>
        <dbReference type="EMBL" id="ETW81928.1"/>
    </source>
</evidence>
<dbReference type="KEGG" id="hir:HETIRDRAFT_451603"/>
<dbReference type="AlphaFoldDB" id="W4K812"/>
<dbReference type="GeneID" id="20676166"/>
<dbReference type="HOGENOM" id="CLU_1787101_0_0_1"/>
<protein>
    <submittedName>
        <fullName evidence="3">Uncharacterized protein</fullName>
    </submittedName>
</protein>
<organism evidence="3 4">
    <name type="scientific">Heterobasidion irregulare (strain TC 32-1)</name>
    <dbReference type="NCBI Taxonomy" id="747525"/>
    <lineage>
        <taxon>Eukaryota</taxon>
        <taxon>Fungi</taxon>
        <taxon>Dikarya</taxon>
        <taxon>Basidiomycota</taxon>
        <taxon>Agaricomycotina</taxon>
        <taxon>Agaricomycetes</taxon>
        <taxon>Russulales</taxon>
        <taxon>Bondarzewiaceae</taxon>
        <taxon>Heterobasidion</taxon>
        <taxon>Heterobasidion annosum species complex</taxon>
    </lineage>
</organism>
<dbReference type="GeneID" id="20676172"/>
<accession>W4K812</accession>
<keyword evidence="4" id="KW-1185">Reference proteome</keyword>
<dbReference type="EMBL" id="KI925458">
    <property type="protein sequence ID" value="ETW81928.1"/>
    <property type="molecule type" value="Genomic_DNA"/>
</dbReference>
<dbReference type="RefSeq" id="XP_009546480.1">
    <property type="nucleotide sequence ID" value="XM_009548185.1"/>
</dbReference>
<reference evidence="3 4" key="1">
    <citation type="journal article" date="2012" name="New Phytol.">
        <title>Insight into trade-off between wood decay and parasitism from the genome of a fungal forest pathogen.</title>
        <authorList>
            <person name="Olson A."/>
            <person name="Aerts A."/>
            <person name="Asiegbu F."/>
            <person name="Belbahri L."/>
            <person name="Bouzid O."/>
            <person name="Broberg A."/>
            <person name="Canback B."/>
            <person name="Coutinho P.M."/>
            <person name="Cullen D."/>
            <person name="Dalman K."/>
            <person name="Deflorio G."/>
            <person name="van Diepen L.T."/>
            <person name="Dunand C."/>
            <person name="Duplessis S."/>
            <person name="Durling M."/>
            <person name="Gonthier P."/>
            <person name="Grimwood J."/>
            <person name="Fossdal C.G."/>
            <person name="Hansson D."/>
            <person name="Henrissat B."/>
            <person name="Hietala A."/>
            <person name="Himmelstrand K."/>
            <person name="Hoffmeister D."/>
            <person name="Hogberg N."/>
            <person name="James T.Y."/>
            <person name="Karlsson M."/>
            <person name="Kohler A."/>
            <person name="Kues U."/>
            <person name="Lee Y.H."/>
            <person name="Lin Y.C."/>
            <person name="Lind M."/>
            <person name="Lindquist E."/>
            <person name="Lombard V."/>
            <person name="Lucas S."/>
            <person name="Lunden K."/>
            <person name="Morin E."/>
            <person name="Murat C."/>
            <person name="Park J."/>
            <person name="Raffaello T."/>
            <person name="Rouze P."/>
            <person name="Salamov A."/>
            <person name="Schmutz J."/>
            <person name="Solheim H."/>
            <person name="Stahlberg J."/>
            <person name="Velez H."/>
            <person name="de Vries R.P."/>
            <person name="Wiebenga A."/>
            <person name="Woodward S."/>
            <person name="Yakovlev I."/>
            <person name="Garbelotto M."/>
            <person name="Martin F."/>
            <person name="Grigoriev I.V."/>
            <person name="Stenlid J."/>
        </authorList>
    </citation>
    <scope>NUCLEOTIDE SEQUENCE [LARGE SCALE GENOMIC DNA]</scope>
    <source>
        <strain evidence="3 4">TC 32-1</strain>
    </source>
</reference>
<name>W4K812_HETIT</name>
<dbReference type="Proteomes" id="UP000030671">
    <property type="component" value="Unassembled WGS sequence"/>
</dbReference>
<dbReference type="RefSeq" id="XP_009546518.1">
    <property type="nucleotide sequence ID" value="XM_009548223.1"/>
</dbReference>
<proteinExistence type="predicted"/>
<gene>
    <name evidence="2" type="ORF">HETIRDRAFT_451574</name>
    <name evidence="3" type="ORF">HETIRDRAFT_451603</name>
</gene>
<evidence type="ECO:0000313" key="2">
    <source>
        <dbReference type="EMBL" id="ETW81889.1"/>
    </source>
</evidence>
<dbReference type="KEGG" id="hir:HETIRDRAFT_451574"/>
<sequence>MRRTEPIYVDLTLHCISSTAARFLLYRPKPKGTNPVKTRIIYYPAAPAFPRARSRPPPLALSPLAVPDLINIAQPADLDARIASQATGDETPGNAARHQLPGRPRAGPHPHLPSPSFFRRVFDARAFLFVFADVYFAGLAFSREH</sequence>
<evidence type="ECO:0000313" key="4">
    <source>
        <dbReference type="Proteomes" id="UP000030671"/>
    </source>
</evidence>